<reference evidence="2 3" key="1">
    <citation type="submission" date="2021-08" db="EMBL/GenBank/DDBJ databases">
        <title>Draft genome sequence of Spirulina subsalsa with high tolerance to salinity and hype-accumulation of phycocyanin.</title>
        <authorList>
            <person name="Pei H."/>
            <person name="Jiang L."/>
        </authorList>
    </citation>
    <scope>NUCLEOTIDE SEQUENCE [LARGE SCALE GENOMIC DNA]</scope>
    <source>
        <strain evidence="2 3">FACHB-351</strain>
    </source>
</reference>
<comment type="caution">
    <text evidence="2">The sequence shown here is derived from an EMBL/GenBank/DDBJ whole genome shotgun (WGS) entry which is preliminary data.</text>
</comment>
<organism evidence="2 3">
    <name type="scientific">Spirulina subsalsa FACHB-351</name>
    <dbReference type="NCBI Taxonomy" id="234711"/>
    <lineage>
        <taxon>Bacteria</taxon>
        <taxon>Bacillati</taxon>
        <taxon>Cyanobacteriota</taxon>
        <taxon>Cyanophyceae</taxon>
        <taxon>Spirulinales</taxon>
        <taxon>Spirulinaceae</taxon>
        <taxon>Spirulina</taxon>
    </lineage>
</organism>
<protein>
    <submittedName>
        <fullName evidence="2">Phosphodiester glycosidase family protein</fullName>
    </submittedName>
</protein>
<accession>A0ABT3L0Z3</accession>
<keyword evidence="2" id="KW-0378">Hydrolase</keyword>
<keyword evidence="3" id="KW-1185">Reference proteome</keyword>
<proteinExistence type="predicted"/>
<dbReference type="PANTHER" id="PTHR40446:SF2">
    <property type="entry name" value="N-ACETYLGLUCOSAMINE-1-PHOSPHODIESTER ALPHA-N-ACETYLGLUCOSAMINIDASE"/>
    <property type="match status" value="1"/>
</dbReference>
<dbReference type="GO" id="GO:0016798">
    <property type="term" value="F:hydrolase activity, acting on glycosyl bonds"/>
    <property type="evidence" value="ECO:0007669"/>
    <property type="project" value="UniProtKB-KW"/>
</dbReference>
<dbReference type="RefSeq" id="WP_265262845.1">
    <property type="nucleotide sequence ID" value="NZ_JAIHOM010000008.1"/>
</dbReference>
<dbReference type="Proteomes" id="UP001526426">
    <property type="component" value="Unassembled WGS sequence"/>
</dbReference>
<dbReference type="PANTHER" id="PTHR40446">
    <property type="entry name" value="N-ACETYLGLUCOSAMINE-1-PHOSPHODIESTER ALPHA-N-ACETYLGLUCOSAMINIDASE"/>
    <property type="match status" value="1"/>
</dbReference>
<dbReference type="Pfam" id="PF09992">
    <property type="entry name" value="NAGPA"/>
    <property type="match status" value="1"/>
</dbReference>
<dbReference type="EMBL" id="JAIHOM010000008">
    <property type="protein sequence ID" value="MCW6035180.1"/>
    <property type="molecule type" value="Genomic_DNA"/>
</dbReference>
<sequence>MPRKILSSLFSQRAPLWLLGCLVFTVTVLFGHPILKHPPLLAQTVNSAEVLPSPLPPIAPPANLSITQQGEQLTLNGRTFTAPWIQWQDGHTLHTALSDMAVWQVLGVELLSTEDPTKQPVAWFSHRGSNPLTLNATLLNAYRYLDITEILNQVNSTSQTQGNTLNLTFPPAQVQDIQEVEQGDRKQIIVQLDRPTFWQMSQNPTEAVIMLEGSIQARHETPTEEEQPKNLFDKLQNILTTQGNGTTPPPPEIKPLLSKVEGTDGRRGRLFINLPANHQVNLSSLSQPNRLIVNVTPEGLVERDIVWAPGIRWRQTYIPLAESRFPISALEFDARNPKIALRPIWGNPPSMIGTDPLITMGRQWQAFAAINGGFFNRDNRLPLGAIRRDGKWFSGPILNRGVIAWDDRGNVNIGRLYLRETLVTGDRQRLNIPYLNSGYVQAGLARYTPEWGNSYTPLTDNEIIVLVQNNSITQQYNGGPVNQTPFPIPRDGYLLTIRGRAVNPQILRPGLTVTLESETVPATFANYPQIIGAGPLLLQNRQIVLNGEAERFSAAFNQQAASRSLIGMTAQGKLIIAAIHNRTGGRGPTLPELARLAQQLGMTDALNLDGGSSTSLYIGGQLVDRSPVTAARVHNGIGVYITQ</sequence>
<feature type="domain" description="Phosphodiester glycosidase" evidence="1">
    <location>
        <begin position="465"/>
        <end position="640"/>
    </location>
</feature>
<keyword evidence="2" id="KW-0326">Glycosidase</keyword>
<evidence type="ECO:0000259" key="1">
    <source>
        <dbReference type="Pfam" id="PF09992"/>
    </source>
</evidence>
<evidence type="ECO:0000313" key="3">
    <source>
        <dbReference type="Proteomes" id="UP001526426"/>
    </source>
</evidence>
<dbReference type="InterPro" id="IPR018711">
    <property type="entry name" value="NAGPA"/>
</dbReference>
<gene>
    <name evidence="2" type="ORF">K4A83_02680</name>
</gene>
<name>A0ABT3L0Z3_9CYAN</name>
<evidence type="ECO:0000313" key="2">
    <source>
        <dbReference type="EMBL" id="MCW6035180.1"/>
    </source>
</evidence>